<organism evidence="5 6">
    <name type="scientific">Flexivirga aerilata</name>
    <dbReference type="NCBI Taxonomy" id="1656889"/>
    <lineage>
        <taxon>Bacteria</taxon>
        <taxon>Bacillati</taxon>
        <taxon>Actinomycetota</taxon>
        <taxon>Actinomycetes</taxon>
        <taxon>Micrococcales</taxon>
        <taxon>Dermacoccaceae</taxon>
        <taxon>Flexivirga</taxon>
    </lineage>
</organism>
<evidence type="ECO:0000256" key="2">
    <source>
        <dbReference type="ARBA" id="ARBA00023125"/>
    </source>
</evidence>
<gene>
    <name evidence="5" type="ORF">HJ588_15370</name>
</gene>
<dbReference type="CDD" id="cd07377">
    <property type="entry name" value="WHTH_GntR"/>
    <property type="match status" value="1"/>
</dbReference>
<proteinExistence type="predicted"/>
<dbReference type="Proteomes" id="UP000557772">
    <property type="component" value="Unassembled WGS sequence"/>
</dbReference>
<keyword evidence="1" id="KW-0805">Transcription regulation</keyword>
<dbReference type="GO" id="GO:0003677">
    <property type="term" value="F:DNA binding"/>
    <property type="evidence" value="ECO:0007669"/>
    <property type="project" value="UniProtKB-KW"/>
</dbReference>
<dbReference type="Pfam" id="PF07729">
    <property type="entry name" value="FCD"/>
    <property type="match status" value="1"/>
</dbReference>
<dbReference type="GO" id="GO:0003700">
    <property type="term" value="F:DNA-binding transcription factor activity"/>
    <property type="evidence" value="ECO:0007669"/>
    <property type="project" value="InterPro"/>
</dbReference>
<dbReference type="PANTHER" id="PTHR43537">
    <property type="entry name" value="TRANSCRIPTIONAL REGULATOR, GNTR FAMILY"/>
    <property type="match status" value="1"/>
</dbReference>
<dbReference type="EMBL" id="JABENB010000002">
    <property type="protein sequence ID" value="NNG40645.1"/>
    <property type="molecule type" value="Genomic_DNA"/>
</dbReference>
<dbReference type="SMART" id="SM00895">
    <property type="entry name" value="FCD"/>
    <property type="match status" value="1"/>
</dbReference>
<keyword evidence="6" id="KW-1185">Reference proteome</keyword>
<dbReference type="RefSeq" id="WP_171157105.1">
    <property type="nucleotide sequence ID" value="NZ_JABENB010000002.1"/>
</dbReference>
<dbReference type="InterPro" id="IPR036388">
    <property type="entry name" value="WH-like_DNA-bd_sf"/>
</dbReference>
<evidence type="ECO:0000256" key="3">
    <source>
        <dbReference type="ARBA" id="ARBA00023163"/>
    </source>
</evidence>
<comment type="caution">
    <text evidence="5">The sequence shown here is derived from an EMBL/GenBank/DDBJ whole genome shotgun (WGS) entry which is preliminary data.</text>
</comment>
<accession>A0A849AJQ1</accession>
<dbReference type="Gene3D" id="1.10.10.10">
    <property type="entry name" value="Winged helix-like DNA-binding domain superfamily/Winged helix DNA-binding domain"/>
    <property type="match status" value="1"/>
</dbReference>
<dbReference type="Gene3D" id="1.20.120.530">
    <property type="entry name" value="GntR ligand-binding domain-like"/>
    <property type="match status" value="1"/>
</dbReference>
<dbReference type="InterPro" id="IPR036390">
    <property type="entry name" value="WH_DNA-bd_sf"/>
</dbReference>
<dbReference type="InterPro" id="IPR008920">
    <property type="entry name" value="TF_FadR/GntR_C"/>
</dbReference>
<dbReference type="PROSITE" id="PS50949">
    <property type="entry name" value="HTH_GNTR"/>
    <property type="match status" value="1"/>
</dbReference>
<evidence type="ECO:0000313" key="6">
    <source>
        <dbReference type="Proteomes" id="UP000557772"/>
    </source>
</evidence>
<name>A0A849AJQ1_9MICO</name>
<keyword evidence="3" id="KW-0804">Transcription</keyword>
<dbReference type="SUPFAM" id="SSF46785">
    <property type="entry name" value="Winged helix' DNA-binding domain"/>
    <property type="match status" value="1"/>
</dbReference>
<dbReference type="Pfam" id="PF00392">
    <property type="entry name" value="GntR"/>
    <property type="match status" value="1"/>
</dbReference>
<evidence type="ECO:0000313" key="5">
    <source>
        <dbReference type="EMBL" id="NNG40645.1"/>
    </source>
</evidence>
<dbReference type="AlphaFoldDB" id="A0A849AJQ1"/>
<feature type="domain" description="HTH gntR-type" evidence="4">
    <location>
        <begin position="7"/>
        <end position="74"/>
    </location>
</feature>
<evidence type="ECO:0000259" key="4">
    <source>
        <dbReference type="PROSITE" id="PS50949"/>
    </source>
</evidence>
<dbReference type="PANTHER" id="PTHR43537:SF20">
    <property type="entry name" value="HTH-TYPE TRANSCRIPTIONAL REPRESSOR GLAR"/>
    <property type="match status" value="1"/>
</dbReference>
<dbReference type="SUPFAM" id="SSF48008">
    <property type="entry name" value="GntR ligand-binding domain-like"/>
    <property type="match status" value="1"/>
</dbReference>
<dbReference type="SMART" id="SM00345">
    <property type="entry name" value="HTH_GNTR"/>
    <property type="match status" value="1"/>
</dbReference>
<evidence type="ECO:0000256" key="1">
    <source>
        <dbReference type="ARBA" id="ARBA00023015"/>
    </source>
</evidence>
<sequence>MASTKQRANTEAVYAQVRADVLGGVHQPGERLKFSALCERYGASVSVVREALSRLAEQGLVVSEPRIGFAVRAMTVDDLRDLTMTRIEVETLALRKAIERGDVDWESQIVAAHHRLERTGMFTDDAPPRVSDDWESAHSAFHGALLSGCASHWLLGIATTLRDAAEFYRRWSQIVEPGRDAAGEHRRILDAALARDADLAAERLREHYQRTADIVERGLTERDA</sequence>
<dbReference type="InterPro" id="IPR000524">
    <property type="entry name" value="Tscrpt_reg_HTH_GntR"/>
</dbReference>
<keyword evidence="2" id="KW-0238">DNA-binding</keyword>
<protein>
    <submittedName>
        <fullName evidence="5">FCD domain-containing protein</fullName>
    </submittedName>
</protein>
<reference evidence="5 6" key="1">
    <citation type="submission" date="2020-05" db="EMBL/GenBank/DDBJ databases">
        <title>Flexivirga sp. ID2601S isolated from air conditioner.</title>
        <authorList>
            <person name="Kim D.H."/>
        </authorList>
    </citation>
    <scope>NUCLEOTIDE SEQUENCE [LARGE SCALE GENOMIC DNA]</scope>
    <source>
        <strain evidence="5 6">ID2601S</strain>
    </source>
</reference>
<dbReference type="InterPro" id="IPR011711">
    <property type="entry name" value="GntR_C"/>
</dbReference>